<dbReference type="InterPro" id="IPR012340">
    <property type="entry name" value="NA-bd_OB-fold"/>
</dbReference>
<reference evidence="2" key="1">
    <citation type="journal article" date="2014" name="Front. Microbiol.">
        <title>High frequency of phylogenetically diverse reductive dehalogenase-homologous genes in deep subseafloor sedimentary metagenomes.</title>
        <authorList>
            <person name="Kawai M."/>
            <person name="Futagami T."/>
            <person name="Toyoda A."/>
            <person name="Takaki Y."/>
            <person name="Nishi S."/>
            <person name="Hori S."/>
            <person name="Arai W."/>
            <person name="Tsubouchi T."/>
            <person name="Morono Y."/>
            <person name="Uchiyama I."/>
            <person name="Ito T."/>
            <person name="Fujiyama A."/>
            <person name="Inagaki F."/>
            <person name="Takami H."/>
        </authorList>
    </citation>
    <scope>NUCLEOTIDE SEQUENCE</scope>
    <source>
        <strain evidence="2">Expedition CK06-06</strain>
    </source>
</reference>
<accession>X1KJT1</accession>
<dbReference type="SUPFAM" id="SSF50331">
    <property type="entry name" value="MOP-like"/>
    <property type="match status" value="1"/>
</dbReference>
<feature type="non-terminal residue" evidence="2">
    <location>
        <position position="1"/>
    </location>
</feature>
<protein>
    <recommendedName>
        <fullName evidence="1">Transport-associated OB type 1 domain-containing protein</fullName>
    </recommendedName>
</protein>
<evidence type="ECO:0000259" key="1">
    <source>
        <dbReference type="Pfam" id="PF03459"/>
    </source>
</evidence>
<comment type="caution">
    <text evidence="2">The sequence shown here is derived from an EMBL/GenBank/DDBJ whole genome shotgun (WGS) entry which is preliminary data.</text>
</comment>
<dbReference type="Gene3D" id="2.40.50.140">
    <property type="entry name" value="Nucleic acid-binding proteins"/>
    <property type="match status" value="1"/>
</dbReference>
<gene>
    <name evidence="2" type="ORF">S06H3_12365</name>
</gene>
<organism evidence="2">
    <name type="scientific">marine sediment metagenome</name>
    <dbReference type="NCBI Taxonomy" id="412755"/>
    <lineage>
        <taxon>unclassified sequences</taxon>
        <taxon>metagenomes</taxon>
        <taxon>ecological metagenomes</taxon>
    </lineage>
</organism>
<sequence>VGKEVIFGVRPEDLHDKQFTSNVTPSNTIKAKVDVVEPLGAEILVHLACGKHFLIGKMDTRTQVKVEQNMEIAINIEKTHIFDPETLLVIV</sequence>
<dbReference type="InterPro" id="IPR008995">
    <property type="entry name" value="Mo/tungstate-bd_C_term_dom"/>
</dbReference>
<dbReference type="Pfam" id="PF03459">
    <property type="entry name" value="TOBE"/>
    <property type="match status" value="1"/>
</dbReference>
<dbReference type="Gene3D" id="2.40.50.100">
    <property type="match status" value="1"/>
</dbReference>
<feature type="domain" description="Transport-associated OB type 1" evidence="1">
    <location>
        <begin position="25"/>
        <end position="81"/>
    </location>
</feature>
<proteinExistence type="predicted"/>
<evidence type="ECO:0000313" key="2">
    <source>
        <dbReference type="EMBL" id="GAI07317.1"/>
    </source>
</evidence>
<dbReference type="EMBL" id="BARV01006056">
    <property type="protein sequence ID" value="GAI07317.1"/>
    <property type="molecule type" value="Genomic_DNA"/>
</dbReference>
<dbReference type="InterPro" id="IPR005116">
    <property type="entry name" value="Transp-assoc_OB_typ1"/>
</dbReference>
<dbReference type="AlphaFoldDB" id="X1KJT1"/>
<name>X1KJT1_9ZZZZ</name>